<evidence type="ECO:0000256" key="4">
    <source>
        <dbReference type="ARBA" id="ARBA00019665"/>
    </source>
</evidence>
<dbReference type="NCBIfam" id="NF008235">
    <property type="entry name" value="PRK11006.1"/>
    <property type="match status" value="1"/>
</dbReference>
<evidence type="ECO:0000256" key="6">
    <source>
        <dbReference type="ARBA" id="ARBA00022475"/>
    </source>
</evidence>
<evidence type="ECO:0000313" key="22">
    <source>
        <dbReference type="Proteomes" id="UP000294359"/>
    </source>
</evidence>
<dbReference type="GO" id="GO:0000155">
    <property type="term" value="F:phosphorelay sensor kinase activity"/>
    <property type="evidence" value="ECO:0007669"/>
    <property type="project" value="InterPro"/>
</dbReference>
<dbReference type="FunFam" id="1.10.287.130:FF:000001">
    <property type="entry name" value="Two-component sensor histidine kinase"/>
    <property type="match status" value="1"/>
</dbReference>
<sequence>MNPKLLFWVPVALRLAFGAAGVGVLWWWLGPTTALWTALLLVLGMALVQLHYLFQLSGWLDNPHSAKLPDGWGEWTPVFSRLYRMRRDDEKNKAELTEWLARFRQAMHLLPDGVVIMDDVLFLEWCNPAAEEHLGLRQERDKGMRVTNLVRSPDFMDYLILGRYDQPLTLSFRGRKLIVHIIPFENRRQILVTHDVTETERTDMMRRDFIANASHELRTPLTVIVGFLEIAASEQLDKDTRQAHLKLMMEQGHRMQHLIEDMLTLSRLESLDHPMRAERVDVVQLLQRVQRDAQALSTGKHEITLDVQGGDVMGSCDELYSAFGNLAANAVRYTPAGGRIDLRWEDTASGVRFVVRDNGIGISREHISRLTERFYRVDKSRSRETQGTGLGLAIVKHVLLRHSGTLTIESEPGKGSTFTVNLPKSLTASPAQLAAHAA</sequence>
<dbReference type="InterPro" id="IPR036097">
    <property type="entry name" value="HisK_dim/P_sf"/>
</dbReference>
<comment type="function">
    <text evidence="17">Member of the two-component regulatory system PhoR/PhoB involved in the phosphate regulon genes expression. PhoR may function as a membrane-associated protein kinase that phosphorylates PhoB in response to environmental signals.</text>
</comment>
<dbReference type="Proteomes" id="UP000294359">
    <property type="component" value="Chromosome"/>
</dbReference>
<dbReference type="InterPro" id="IPR021766">
    <property type="entry name" value="PhoR_N"/>
</dbReference>
<gene>
    <name evidence="20" type="primary">phoR</name>
    <name evidence="21" type="ORF">E1742_25645</name>
    <name evidence="20" type="ORF">GCM10007388_21290</name>
</gene>
<dbReference type="Pfam" id="PF11808">
    <property type="entry name" value="PhoR"/>
    <property type="match status" value="1"/>
</dbReference>
<reference evidence="20" key="3">
    <citation type="submission" date="2022-12" db="EMBL/GenBank/DDBJ databases">
        <authorList>
            <person name="Sun Q."/>
            <person name="Kim S."/>
        </authorList>
    </citation>
    <scope>NUCLEOTIDE SEQUENCE</scope>
    <source>
        <strain evidence="20">KCTC 12344</strain>
    </source>
</reference>
<keyword evidence="6" id="KW-1003">Cell membrane</keyword>
<keyword evidence="8" id="KW-0592">Phosphate transport</keyword>
<dbReference type="Gene3D" id="1.10.287.130">
    <property type="match status" value="1"/>
</dbReference>
<evidence type="ECO:0000256" key="15">
    <source>
        <dbReference type="ARBA" id="ARBA00023012"/>
    </source>
</evidence>
<dbReference type="CDD" id="cd00082">
    <property type="entry name" value="HisKA"/>
    <property type="match status" value="1"/>
</dbReference>
<evidence type="ECO:0000256" key="9">
    <source>
        <dbReference type="ARBA" id="ARBA00022679"/>
    </source>
</evidence>
<evidence type="ECO:0000256" key="10">
    <source>
        <dbReference type="ARBA" id="ARBA00022692"/>
    </source>
</evidence>
<comment type="catalytic activity">
    <reaction evidence="1">
        <text>ATP + protein L-histidine = ADP + protein N-phospho-L-histidine.</text>
        <dbReference type="EC" id="2.7.13.3"/>
    </reaction>
</comment>
<dbReference type="EMBL" id="BMWW01000003">
    <property type="protein sequence ID" value="GGY87658.1"/>
    <property type="molecule type" value="Genomic_DNA"/>
</dbReference>
<evidence type="ECO:0000256" key="14">
    <source>
        <dbReference type="ARBA" id="ARBA00022989"/>
    </source>
</evidence>
<evidence type="ECO:0000256" key="3">
    <source>
        <dbReference type="ARBA" id="ARBA00012438"/>
    </source>
</evidence>
<evidence type="ECO:0000256" key="11">
    <source>
        <dbReference type="ARBA" id="ARBA00022741"/>
    </source>
</evidence>
<evidence type="ECO:0000313" key="23">
    <source>
        <dbReference type="Proteomes" id="UP000619512"/>
    </source>
</evidence>
<dbReference type="GO" id="GO:0006817">
    <property type="term" value="P:phosphate ion transport"/>
    <property type="evidence" value="ECO:0007669"/>
    <property type="project" value="UniProtKB-KW"/>
</dbReference>
<dbReference type="SMART" id="SM00388">
    <property type="entry name" value="HisKA"/>
    <property type="match status" value="1"/>
</dbReference>
<evidence type="ECO:0000256" key="17">
    <source>
        <dbReference type="ARBA" id="ARBA00025207"/>
    </source>
</evidence>
<keyword evidence="15" id="KW-0902">Two-component regulatory system</keyword>
<evidence type="ECO:0000256" key="5">
    <source>
        <dbReference type="ARBA" id="ARBA00022448"/>
    </source>
</evidence>
<dbReference type="FunFam" id="3.30.565.10:FF:000032">
    <property type="entry name" value="Phosphate regulon sensor histidine kinase PhoR"/>
    <property type="match status" value="1"/>
</dbReference>
<evidence type="ECO:0000256" key="1">
    <source>
        <dbReference type="ARBA" id="ARBA00000085"/>
    </source>
</evidence>
<evidence type="ECO:0000256" key="18">
    <source>
        <dbReference type="SAM" id="Phobius"/>
    </source>
</evidence>
<evidence type="ECO:0000256" key="8">
    <source>
        <dbReference type="ARBA" id="ARBA00022592"/>
    </source>
</evidence>
<keyword evidence="16 18" id="KW-0472">Membrane</keyword>
<protein>
    <recommendedName>
        <fullName evidence="4">Phosphate regulon sensor protein PhoR</fullName>
        <ecNumber evidence="3">2.7.13.3</ecNumber>
    </recommendedName>
</protein>
<dbReference type="PRINTS" id="PR00344">
    <property type="entry name" value="BCTRLSENSOR"/>
</dbReference>
<keyword evidence="7" id="KW-0597">Phosphoprotein</keyword>
<dbReference type="GO" id="GO:0016036">
    <property type="term" value="P:cellular response to phosphate starvation"/>
    <property type="evidence" value="ECO:0007669"/>
    <property type="project" value="TreeGrafter"/>
</dbReference>
<dbReference type="GO" id="GO:0005524">
    <property type="term" value="F:ATP binding"/>
    <property type="evidence" value="ECO:0007669"/>
    <property type="project" value="UniProtKB-KW"/>
</dbReference>
<dbReference type="Pfam" id="PF00512">
    <property type="entry name" value="HisKA"/>
    <property type="match status" value="1"/>
</dbReference>
<evidence type="ECO:0000259" key="19">
    <source>
        <dbReference type="PROSITE" id="PS50109"/>
    </source>
</evidence>
<name>A0A4P7BJP2_9BURK</name>
<dbReference type="Pfam" id="PF13188">
    <property type="entry name" value="PAS_8"/>
    <property type="match status" value="1"/>
</dbReference>
<dbReference type="GO" id="GO:0005886">
    <property type="term" value="C:plasma membrane"/>
    <property type="evidence" value="ECO:0007669"/>
    <property type="project" value="UniProtKB-SubCell"/>
</dbReference>
<dbReference type="InterPro" id="IPR000014">
    <property type="entry name" value="PAS"/>
</dbReference>
<evidence type="ECO:0000256" key="2">
    <source>
        <dbReference type="ARBA" id="ARBA00004236"/>
    </source>
</evidence>
<evidence type="ECO:0000313" key="21">
    <source>
        <dbReference type="EMBL" id="QBQ39141.1"/>
    </source>
</evidence>
<dbReference type="InterPro" id="IPR050351">
    <property type="entry name" value="BphY/WalK/GraS-like"/>
</dbReference>
<dbReference type="InterPro" id="IPR003661">
    <property type="entry name" value="HisK_dim/P_dom"/>
</dbReference>
<organism evidence="20 23">
    <name type="scientific">Pseudoduganella plicata</name>
    <dbReference type="NCBI Taxonomy" id="321984"/>
    <lineage>
        <taxon>Bacteria</taxon>
        <taxon>Pseudomonadati</taxon>
        <taxon>Pseudomonadota</taxon>
        <taxon>Betaproteobacteria</taxon>
        <taxon>Burkholderiales</taxon>
        <taxon>Oxalobacteraceae</taxon>
        <taxon>Telluria group</taxon>
        <taxon>Pseudoduganella</taxon>
    </lineage>
</organism>
<accession>A0A4P7BJP2</accession>
<dbReference type="InterPro" id="IPR036890">
    <property type="entry name" value="HATPase_C_sf"/>
</dbReference>
<keyword evidence="13" id="KW-0067">ATP-binding</keyword>
<dbReference type="PANTHER" id="PTHR45453">
    <property type="entry name" value="PHOSPHATE REGULON SENSOR PROTEIN PHOR"/>
    <property type="match status" value="1"/>
</dbReference>
<dbReference type="SUPFAM" id="SSF47384">
    <property type="entry name" value="Homodimeric domain of signal transducing histidine kinase"/>
    <property type="match status" value="1"/>
</dbReference>
<dbReference type="EC" id="2.7.13.3" evidence="3"/>
<evidence type="ECO:0000256" key="12">
    <source>
        <dbReference type="ARBA" id="ARBA00022777"/>
    </source>
</evidence>
<evidence type="ECO:0000256" key="13">
    <source>
        <dbReference type="ARBA" id="ARBA00022840"/>
    </source>
</evidence>
<comment type="subcellular location">
    <subcellularLocation>
        <location evidence="2">Cell membrane</location>
    </subcellularLocation>
</comment>
<keyword evidence="5" id="KW-0813">Transport</keyword>
<keyword evidence="14 18" id="KW-1133">Transmembrane helix</keyword>
<dbReference type="Pfam" id="PF02518">
    <property type="entry name" value="HATPase_c"/>
    <property type="match status" value="1"/>
</dbReference>
<dbReference type="OrthoDB" id="9813151at2"/>
<dbReference type="SUPFAM" id="SSF55785">
    <property type="entry name" value="PYP-like sensor domain (PAS domain)"/>
    <property type="match status" value="1"/>
</dbReference>
<dbReference type="InterPro" id="IPR004358">
    <property type="entry name" value="Sig_transdc_His_kin-like_C"/>
</dbReference>
<evidence type="ECO:0000313" key="20">
    <source>
        <dbReference type="EMBL" id="GGY87658.1"/>
    </source>
</evidence>
<dbReference type="PANTHER" id="PTHR45453:SF1">
    <property type="entry name" value="PHOSPHATE REGULON SENSOR PROTEIN PHOR"/>
    <property type="match status" value="1"/>
</dbReference>
<keyword evidence="11" id="KW-0547">Nucleotide-binding</keyword>
<dbReference type="NCBIfam" id="TIGR02966">
    <property type="entry name" value="phoR_proteo"/>
    <property type="match status" value="1"/>
</dbReference>
<dbReference type="InterPro" id="IPR014310">
    <property type="entry name" value="Sig_transdc_His_kinase_PhoR"/>
</dbReference>
<proteinExistence type="predicted"/>
<feature type="domain" description="Histidine kinase" evidence="19">
    <location>
        <begin position="212"/>
        <end position="426"/>
    </location>
</feature>
<evidence type="ECO:0000256" key="16">
    <source>
        <dbReference type="ARBA" id="ARBA00023136"/>
    </source>
</evidence>
<dbReference type="RefSeq" id="WP_134387834.1">
    <property type="nucleotide sequence ID" value="NZ_BMWW01000003.1"/>
</dbReference>
<dbReference type="AlphaFoldDB" id="A0A4P7BJP2"/>
<feature type="transmembrane region" description="Helical" evidence="18">
    <location>
        <begin position="34"/>
        <end position="54"/>
    </location>
</feature>
<keyword evidence="12 20" id="KW-0418">Kinase</keyword>
<dbReference type="Gene3D" id="3.30.565.10">
    <property type="entry name" value="Histidine kinase-like ATPase, C-terminal domain"/>
    <property type="match status" value="1"/>
</dbReference>
<dbReference type="Proteomes" id="UP000619512">
    <property type="component" value="Unassembled WGS sequence"/>
</dbReference>
<dbReference type="GO" id="GO:0004721">
    <property type="term" value="F:phosphoprotein phosphatase activity"/>
    <property type="evidence" value="ECO:0007669"/>
    <property type="project" value="InterPro"/>
</dbReference>
<dbReference type="InterPro" id="IPR005467">
    <property type="entry name" value="His_kinase_dom"/>
</dbReference>
<reference evidence="21 22" key="2">
    <citation type="submission" date="2019-03" db="EMBL/GenBank/DDBJ databases">
        <title>Draft Genome Sequences of Six Type Strains of the Genus Massilia.</title>
        <authorList>
            <person name="Miess H."/>
            <person name="Frediansyhah A."/>
            <person name="Gross H."/>
        </authorList>
    </citation>
    <scope>NUCLEOTIDE SEQUENCE [LARGE SCALE GENOMIC DNA]</scope>
    <source>
        <strain evidence="21 22">DSM 17505</strain>
    </source>
</reference>
<dbReference type="EMBL" id="CP038026">
    <property type="protein sequence ID" value="QBQ39141.1"/>
    <property type="molecule type" value="Genomic_DNA"/>
</dbReference>
<keyword evidence="9" id="KW-0808">Transferase</keyword>
<keyword evidence="22" id="KW-1185">Reference proteome</keyword>
<dbReference type="SMART" id="SM00387">
    <property type="entry name" value="HATPase_c"/>
    <property type="match status" value="1"/>
</dbReference>
<dbReference type="PROSITE" id="PS50109">
    <property type="entry name" value="HIS_KIN"/>
    <property type="match status" value="1"/>
</dbReference>
<reference evidence="20" key="1">
    <citation type="journal article" date="2014" name="Int. J. Syst. Evol. Microbiol.">
        <title>Complete genome sequence of Corynebacterium casei LMG S-19264T (=DSM 44701T), isolated from a smear-ripened cheese.</title>
        <authorList>
            <consortium name="US DOE Joint Genome Institute (JGI-PGF)"/>
            <person name="Walter F."/>
            <person name="Albersmeier A."/>
            <person name="Kalinowski J."/>
            <person name="Ruckert C."/>
        </authorList>
    </citation>
    <scope>NUCLEOTIDE SEQUENCE</scope>
    <source>
        <strain evidence="20">KCTC 12344</strain>
    </source>
</reference>
<evidence type="ECO:0000256" key="7">
    <source>
        <dbReference type="ARBA" id="ARBA00022553"/>
    </source>
</evidence>
<dbReference type="SUPFAM" id="SSF55874">
    <property type="entry name" value="ATPase domain of HSP90 chaperone/DNA topoisomerase II/histidine kinase"/>
    <property type="match status" value="1"/>
</dbReference>
<dbReference type="InterPro" id="IPR035965">
    <property type="entry name" value="PAS-like_dom_sf"/>
</dbReference>
<dbReference type="Gene3D" id="3.30.450.20">
    <property type="entry name" value="PAS domain"/>
    <property type="match status" value="1"/>
</dbReference>
<keyword evidence="10 18" id="KW-0812">Transmembrane</keyword>
<dbReference type="InterPro" id="IPR003594">
    <property type="entry name" value="HATPase_dom"/>
</dbReference>